<feature type="non-terminal residue" evidence="10">
    <location>
        <position position="196"/>
    </location>
</feature>
<keyword evidence="7 9" id="KW-1133">Transmembrane helix</keyword>
<evidence type="ECO:0000256" key="1">
    <source>
        <dbReference type="ARBA" id="ARBA00004141"/>
    </source>
</evidence>
<evidence type="ECO:0000313" key="10">
    <source>
        <dbReference type="EMBL" id="KAH9329043.1"/>
    </source>
</evidence>
<dbReference type="AlphaFoldDB" id="A0AA38LLA6"/>
<reference evidence="10 11" key="1">
    <citation type="journal article" date="2021" name="Nat. Plants">
        <title>The Taxus genome provides insights into paclitaxel biosynthesis.</title>
        <authorList>
            <person name="Xiong X."/>
            <person name="Gou J."/>
            <person name="Liao Q."/>
            <person name="Li Y."/>
            <person name="Zhou Q."/>
            <person name="Bi G."/>
            <person name="Li C."/>
            <person name="Du R."/>
            <person name="Wang X."/>
            <person name="Sun T."/>
            <person name="Guo L."/>
            <person name="Liang H."/>
            <person name="Lu P."/>
            <person name="Wu Y."/>
            <person name="Zhang Z."/>
            <person name="Ro D.K."/>
            <person name="Shang Y."/>
            <person name="Huang S."/>
            <person name="Yan J."/>
        </authorList>
    </citation>
    <scope>NUCLEOTIDE SEQUENCE [LARGE SCALE GENOMIC DNA]</scope>
    <source>
        <strain evidence="10">Ta-2019</strain>
    </source>
</reference>
<dbReference type="PANTHER" id="PTHR22601">
    <property type="entry name" value="ISP4 LIKE PROTEIN"/>
    <property type="match status" value="1"/>
</dbReference>
<evidence type="ECO:0000256" key="2">
    <source>
        <dbReference type="ARBA" id="ARBA00005484"/>
    </source>
</evidence>
<dbReference type="InterPro" id="IPR004813">
    <property type="entry name" value="OPT"/>
</dbReference>
<comment type="caution">
    <text evidence="10">The sequence shown here is derived from an EMBL/GenBank/DDBJ whole genome shotgun (WGS) entry which is preliminary data.</text>
</comment>
<evidence type="ECO:0000256" key="5">
    <source>
        <dbReference type="ARBA" id="ARBA00022856"/>
    </source>
</evidence>
<comment type="subcellular location">
    <subcellularLocation>
        <location evidence="1">Membrane</location>
        <topology evidence="1">Multi-pass membrane protein</topology>
    </subcellularLocation>
</comment>
<organism evidence="10 11">
    <name type="scientific">Taxus chinensis</name>
    <name type="common">Chinese yew</name>
    <name type="synonym">Taxus wallichiana var. chinensis</name>
    <dbReference type="NCBI Taxonomy" id="29808"/>
    <lineage>
        <taxon>Eukaryota</taxon>
        <taxon>Viridiplantae</taxon>
        <taxon>Streptophyta</taxon>
        <taxon>Embryophyta</taxon>
        <taxon>Tracheophyta</taxon>
        <taxon>Spermatophyta</taxon>
        <taxon>Pinopsida</taxon>
        <taxon>Pinidae</taxon>
        <taxon>Conifers II</taxon>
        <taxon>Cupressales</taxon>
        <taxon>Taxaceae</taxon>
        <taxon>Taxus</taxon>
    </lineage>
</organism>
<comment type="similarity">
    <text evidence="2">Belongs to the oligopeptide OPT transporter (TC 2.A.67.1) family.</text>
</comment>
<evidence type="ECO:0000256" key="3">
    <source>
        <dbReference type="ARBA" id="ARBA00022448"/>
    </source>
</evidence>
<keyword evidence="11" id="KW-1185">Reference proteome</keyword>
<keyword evidence="4 9" id="KW-0812">Transmembrane</keyword>
<gene>
    <name evidence="10" type="ORF">KI387_001151</name>
</gene>
<evidence type="ECO:0000256" key="8">
    <source>
        <dbReference type="ARBA" id="ARBA00023136"/>
    </source>
</evidence>
<protein>
    <submittedName>
        <fullName evidence="10">Uncharacterized protein</fullName>
    </submittedName>
</protein>
<keyword evidence="8 9" id="KW-0472">Membrane</keyword>
<dbReference type="Proteomes" id="UP000824469">
    <property type="component" value="Unassembled WGS sequence"/>
</dbReference>
<keyword evidence="6" id="KW-0653">Protein transport</keyword>
<dbReference type="InterPro" id="IPR004648">
    <property type="entry name" value="Oligpept_transpt"/>
</dbReference>
<evidence type="ECO:0000256" key="4">
    <source>
        <dbReference type="ARBA" id="ARBA00022692"/>
    </source>
</evidence>
<sequence length="196" mass="22262">STWQSRKGKANCNCKLIISEFLTILIYGSGTVDRHSRVRLVASRYTADLRSHFKHSTLPIQTFSVYIIYEYFVSAPVQTASGKADLRALHEKEKRAKGGLMRNQFFLLVLTCSFTYYVVHGYLFPMITSLSWICWIFPKFVLAQQLGSRLYGLGIDVIGIDWSTISSYLGSPLVSPWFAIANVVVGFVFVMVFYVE</sequence>
<name>A0AA38LLA6_TAXCH</name>
<feature type="transmembrane region" description="Helical" evidence="9">
    <location>
        <begin position="100"/>
        <end position="117"/>
    </location>
</feature>
<dbReference type="Pfam" id="PF03169">
    <property type="entry name" value="OPT"/>
    <property type="match status" value="1"/>
</dbReference>
<evidence type="ECO:0000256" key="9">
    <source>
        <dbReference type="SAM" id="Phobius"/>
    </source>
</evidence>
<evidence type="ECO:0000256" key="7">
    <source>
        <dbReference type="ARBA" id="ARBA00022989"/>
    </source>
</evidence>
<evidence type="ECO:0000256" key="6">
    <source>
        <dbReference type="ARBA" id="ARBA00022927"/>
    </source>
</evidence>
<dbReference type="GO" id="GO:0035673">
    <property type="term" value="F:oligopeptide transmembrane transporter activity"/>
    <property type="evidence" value="ECO:0007669"/>
    <property type="project" value="InterPro"/>
</dbReference>
<dbReference type="EMBL" id="JAHRHJ020000001">
    <property type="protein sequence ID" value="KAH9329043.1"/>
    <property type="molecule type" value="Genomic_DNA"/>
</dbReference>
<feature type="non-terminal residue" evidence="10">
    <location>
        <position position="1"/>
    </location>
</feature>
<keyword evidence="5" id="KW-0571">Peptide transport</keyword>
<accession>A0AA38LLA6</accession>
<proteinExistence type="inferred from homology"/>
<dbReference type="GO" id="GO:0015031">
    <property type="term" value="P:protein transport"/>
    <property type="evidence" value="ECO:0007669"/>
    <property type="project" value="UniProtKB-KW"/>
</dbReference>
<evidence type="ECO:0000313" key="11">
    <source>
        <dbReference type="Proteomes" id="UP000824469"/>
    </source>
</evidence>
<feature type="transmembrane region" description="Helical" evidence="9">
    <location>
        <begin position="176"/>
        <end position="195"/>
    </location>
</feature>
<keyword evidence="3" id="KW-0813">Transport</keyword>
<dbReference type="GO" id="GO:0016020">
    <property type="term" value="C:membrane"/>
    <property type="evidence" value="ECO:0007669"/>
    <property type="project" value="UniProtKB-SubCell"/>
</dbReference>